<accession>A0A6I6UHR4</accession>
<dbReference type="Gene3D" id="3.40.50.1820">
    <property type="entry name" value="alpha/beta hydrolase"/>
    <property type="match status" value="1"/>
</dbReference>
<evidence type="ECO:0000313" key="4">
    <source>
        <dbReference type="Proteomes" id="UP000465062"/>
    </source>
</evidence>
<dbReference type="PANTHER" id="PTHR43798">
    <property type="entry name" value="MONOACYLGLYCEROL LIPASE"/>
    <property type="match status" value="1"/>
</dbReference>
<dbReference type="InterPro" id="IPR050266">
    <property type="entry name" value="AB_hydrolase_sf"/>
</dbReference>
<dbReference type="RefSeq" id="WP_159362411.1">
    <property type="nucleotide sequence ID" value="NZ_CP047394.1"/>
</dbReference>
<dbReference type="AlphaFoldDB" id="A0A6I6UHR4"/>
<organism evidence="3 4">
    <name type="scientific">Rossellomorea vietnamensis</name>
    <dbReference type="NCBI Taxonomy" id="218284"/>
    <lineage>
        <taxon>Bacteria</taxon>
        <taxon>Bacillati</taxon>
        <taxon>Bacillota</taxon>
        <taxon>Bacilli</taxon>
        <taxon>Bacillales</taxon>
        <taxon>Bacillaceae</taxon>
        <taxon>Rossellomorea</taxon>
    </lineage>
</organism>
<dbReference type="Gene3D" id="6.10.140.700">
    <property type="match status" value="1"/>
</dbReference>
<evidence type="ECO:0000313" key="3">
    <source>
        <dbReference type="EMBL" id="QHE62504.1"/>
    </source>
</evidence>
<evidence type="ECO:0000259" key="2">
    <source>
        <dbReference type="Pfam" id="PF00561"/>
    </source>
</evidence>
<dbReference type="SUPFAM" id="SSF53474">
    <property type="entry name" value="alpha/beta-Hydrolases"/>
    <property type="match status" value="1"/>
</dbReference>
<dbReference type="GO" id="GO:0016787">
    <property type="term" value="F:hydrolase activity"/>
    <property type="evidence" value="ECO:0007669"/>
    <property type="project" value="UniProtKB-KW"/>
</dbReference>
<dbReference type="Proteomes" id="UP000465062">
    <property type="component" value="Chromosome"/>
</dbReference>
<dbReference type="PANTHER" id="PTHR43798:SF31">
    <property type="entry name" value="AB HYDROLASE SUPERFAMILY PROTEIN YCLE"/>
    <property type="match status" value="1"/>
</dbReference>
<sequence>MWEQKLIQTNRGIFEIFEAGNGEPLCVTHLYSEFNERGYHFADRFVEDFKVYLVNLKETGNSTEVTHEDELSMSETSKDLEAIRQVLGYEHWNFAGHSTGGMLGLHYAAHHPKSVKRLVVGGASATNEYMDHQDSIYCDKNPENDRLKEIVSVFYSEEATKEERRQAGKAWTEMSLYDPERYDEYFGKPSSGKVVKKRLDYYSKTELPEYDIRESISEITTPTIIFCGRHDAQCPFVFSEEIFHLVPNSTFYIFENSNHSPHVEEQKKFNDMVKDFSCLV</sequence>
<keyword evidence="1 3" id="KW-0378">Hydrolase</keyword>
<feature type="domain" description="AB hydrolase-1" evidence="2">
    <location>
        <begin position="39"/>
        <end position="265"/>
    </location>
</feature>
<dbReference type="InterPro" id="IPR029058">
    <property type="entry name" value="AB_hydrolase_fold"/>
</dbReference>
<dbReference type="Pfam" id="PF00561">
    <property type="entry name" value="Abhydrolase_1"/>
    <property type="match status" value="1"/>
</dbReference>
<gene>
    <name evidence="3" type="ORF">FHE72_16865</name>
</gene>
<protein>
    <submittedName>
        <fullName evidence="3">Alpha/beta fold hydrolase</fullName>
    </submittedName>
</protein>
<name>A0A6I6UHR4_9BACI</name>
<reference evidence="3 4" key="1">
    <citation type="submission" date="2019-06" db="EMBL/GenBank/DDBJ databases">
        <title>An operon consisting of a P-type ATPase gene and a transcriptional regular gene given the different cadmium resistance in Bacillus vietamensis 151-6 and Bacillus marisflavi 151-25.</title>
        <authorList>
            <person name="Yu X."/>
        </authorList>
    </citation>
    <scope>NUCLEOTIDE SEQUENCE [LARGE SCALE GENOMIC DNA]</scope>
    <source>
        <strain evidence="3 4">151-6</strain>
    </source>
</reference>
<dbReference type="KEGG" id="bvq:FHE72_16865"/>
<dbReference type="InterPro" id="IPR000073">
    <property type="entry name" value="AB_hydrolase_1"/>
</dbReference>
<proteinExistence type="predicted"/>
<dbReference type="GO" id="GO:0016020">
    <property type="term" value="C:membrane"/>
    <property type="evidence" value="ECO:0007669"/>
    <property type="project" value="TreeGrafter"/>
</dbReference>
<dbReference type="EMBL" id="CP047394">
    <property type="protein sequence ID" value="QHE62504.1"/>
    <property type="molecule type" value="Genomic_DNA"/>
</dbReference>
<evidence type="ECO:0000256" key="1">
    <source>
        <dbReference type="ARBA" id="ARBA00022801"/>
    </source>
</evidence>